<proteinExistence type="predicted"/>
<dbReference type="GeneID" id="27672763"/>
<evidence type="ECO:0000313" key="1">
    <source>
        <dbReference type="EMBL" id="KGO57391.1"/>
    </source>
</evidence>
<comment type="caution">
    <text evidence="1">The sequence shown here is derived from an EMBL/GenBank/DDBJ whole genome shotgun (WGS) entry which is preliminary data.</text>
</comment>
<sequence length="474" mass="55390">MEEGDTWATLFFSGSPLDILQTSELDNKTFRPFCAEDDKWKLRSRVDIQRASDANAIQVFWLWINGHRKYIGKVFPTYTEEDAKIQLHRISVYPTPEMISNAMHEFDRFSREARAYSHIDLYCSSRERVYFPRFYGVVTDMPRSRLRSGYWHQRAVILEAIRSDLGSRRVLSQDVDLSRDIDQLPEGFLTTLERLSKRLWTITETMFLSPFEQEWYQSLLKDRLRRLNALHRVGITHGDIHDFHFRLPDDFYDTVLYDFSASYTFSETKPFRVNSGRPRPLSRISEGERERVLLSIQDRAASRDLRLYLTTSNSGTSVDNALWQPLDKEEGLLELIIIKVSHRPDGFSMPTLNSIFPFLEAVCPKSDLCWHIRRGRLLHHYKSVWAVSRDEETQPISFDCEREFRTIETTKDSRFMLCLVPNSWIISLKMNPDVSGHYDRLQQFCSSLISAESPGVVIGRGEFLKDAEITKTPI</sequence>
<dbReference type="InterPro" id="IPR011009">
    <property type="entry name" value="Kinase-like_dom_sf"/>
</dbReference>
<dbReference type="RefSeq" id="XP_016599059.1">
    <property type="nucleotide sequence ID" value="XM_016737344.1"/>
</dbReference>
<reference evidence="1 2" key="1">
    <citation type="journal article" date="2015" name="Mol. Plant Microbe Interact.">
        <title>Genome, transcriptome, and functional analyses of Penicillium expansum provide new insights into secondary metabolism and pathogenicity.</title>
        <authorList>
            <person name="Ballester A.R."/>
            <person name="Marcet-Houben M."/>
            <person name="Levin E."/>
            <person name="Sela N."/>
            <person name="Selma-Lazaro C."/>
            <person name="Carmona L."/>
            <person name="Wisniewski M."/>
            <person name="Droby S."/>
            <person name="Gonzalez-Candelas L."/>
            <person name="Gabaldon T."/>
        </authorList>
    </citation>
    <scope>NUCLEOTIDE SEQUENCE [LARGE SCALE GENOMIC DNA]</scope>
    <source>
        <strain evidence="1 2">MD-8</strain>
    </source>
</reference>
<name>A0A0A2JRC2_PENEN</name>
<dbReference type="SUPFAM" id="SSF56112">
    <property type="entry name" value="Protein kinase-like (PK-like)"/>
    <property type="match status" value="1"/>
</dbReference>
<dbReference type="STRING" id="27334.A0A0A2JRC2"/>
<organism evidence="1 2">
    <name type="scientific">Penicillium expansum</name>
    <name type="common">Blue mold rot fungus</name>
    <dbReference type="NCBI Taxonomy" id="27334"/>
    <lineage>
        <taxon>Eukaryota</taxon>
        <taxon>Fungi</taxon>
        <taxon>Dikarya</taxon>
        <taxon>Ascomycota</taxon>
        <taxon>Pezizomycotina</taxon>
        <taxon>Eurotiomycetes</taxon>
        <taxon>Eurotiomycetidae</taxon>
        <taxon>Eurotiales</taxon>
        <taxon>Aspergillaceae</taxon>
        <taxon>Penicillium</taxon>
    </lineage>
</organism>
<dbReference type="Proteomes" id="UP000030143">
    <property type="component" value="Unassembled WGS sequence"/>
</dbReference>
<dbReference type="HOGENOM" id="CLU_042811_0_0_1"/>
<gene>
    <name evidence="1" type="ORF">PEX2_000660</name>
</gene>
<keyword evidence="2" id="KW-1185">Reference proteome</keyword>
<protein>
    <submittedName>
        <fullName evidence="1">Uncharacterized protein</fullName>
    </submittedName>
</protein>
<dbReference type="VEuPathDB" id="FungiDB:PEXP_096740"/>
<evidence type="ECO:0000313" key="2">
    <source>
        <dbReference type="Proteomes" id="UP000030143"/>
    </source>
</evidence>
<accession>A0A0A2JRC2</accession>
<dbReference type="AlphaFoldDB" id="A0A0A2JRC2"/>
<dbReference type="EMBL" id="JQFZ01000147">
    <property type="protein sequence ID" value="KGO57391.1"/>
    <property type="molecule type" value="Genomic_DNA"/>
</dbReference>